<reference evidence="11 12" key="1">
    <citation type="journal article" date="2018" name="Sci. Data">
        <title>The draft genome sequence of cork oak.</title>
        <authorList>
            <person name="Ramos A.M."/>
            <person name="Usie A."/>
            <person name="Barbosa P."/>
            <person name="Barros P.M."/>
            <person name="Capote T."/>
            <person name="Chaves I."/>
            <person name="Simoes F."/>
            <person name="Abreu I."/>
            <person name="Carrasquinho I."/>
            <person name="Faro C."/>
            <person name="Guimaraes J.B."/>
            <person name="Mendonca D."/>
            <person name="Nobrega F."/>
            <person name="Rodrigues L."/>
            <person name="Saibo N.J.M."/>
            <person name="Varela M.C."/>
            <person name="Egas C."/>
            <person name="Matos J."/>
            <person name="Miguel C.M."/>
            <person name="Oliveira M.M."/>
            <person name="Ricardo C.P."/>
            <person name="Goncalves S."/>
        </authorList>
    </citation>
    <scope>NUCLEOTIDE SEQUENCE [LARGE SCALE GENOMIC DNA]</scope>
    <source>
        <strain evidence="12">cv. HL8</strain>
    </source>
</reference>
<gene>
    <name evidence="11" type="primary">WNK6_0</name>
    <name evidence="11" type="ORF">CFP56_031564</name>
</gene>
<organism evidence="11 12">
    <name type="scientific">Quercus suber</name>
    <name type="common">Cork oak</name>
    <dbReference type="NCBI Taxonomy" id="58331"/>
    <lineage>
        <taxon>Eukaryota</taxon>
        <taxon>Viridiplantae</taxon>
        <taxon>Streptophyta</taxon>
        <taxon>Embryophyta</taxon>
        <taxon>Tracheophyta</taxon>
        <taxon>Spermatophyta</taxon>
        <taxon>Magnoliopsida</taxon>
        <taxon>eudicotyledons</taxon>
        <taxon>Gunneridae</taxon>
        <taxon>Pentapetalae</taxon>
        <taxon>rosids</taxon>
        <taxon>fabids</taxon>
        <taxon>Fagales</taxon>
        <taxon>Fagaceae</taxon>
        <taxon>Quercus</taxon>
    </lineage>
</organism>
<evidence type="ECO:0000256" key="2">
    <source>
        <dbReference type="ARBA" id="ARBA00022527"/>
    </source>
</evidence>
<evidence type="ECO:0000256" key="6">
    <source>
        <dbReference type="ARBA" id="ARBA00022840"/>
    </source>
</evidence>
<dbReference type="InterPro" id="IPR050588">
    <property type="entry name" value="WNK_Ser-Thr_kinase"/>
</dbReference>
<evidence type="ECO:0000313" key="12">
    <source>
        <dbReference type="Proteomes" id="UP000237347"/>
    </source>
</evidence>
<dbReference type="GO" id="GO:0004674">
    <property type="term" value="F:protein serine/threonine kinase activity"/>
    <property type="evidence" value="ECO:0007669"/>
    <property type="project" value="UniProtKB-KW"/>
</dbReference>
<accession>A0AAW0JKY5</accession>
<dbReference type="Gene3D" id="1.10.510.10">
    <property type="entry name" value="Transferase(Phosphotransferase) domain 1"/>
    <property type="match status" value="1"/>
</dbReference>
<comment type="catalytic activity">
    <reaction evidence="7">
        <text>L-threonyl-[protein] + ATP = O-phospho-L-threonyl-[protein] + ADP + H(+)</text>
        <dbReference type="Rhea" id="RHEA:46608"/>
        <dbReference type="Rhea" id="RHEA-COMP:11060"/>
        <dbReference type="Rhea" id="RHEA-COMP:11605"/>
        <dbReference type="ChEBI" id="CHEBI:15378"/>
        <dbReference type="ChEBI" id="CHEBI:30013"/>
        <dbReference type="ChEBI" id="CHEBI:30616"/>
        <dbReference type="ChEBI" id="CHEBI:61977"/>
        <dbReference type="ChEBI" id="CHEBI:456216"/>
        <dbReference type="EC" id="2.7.11.1"/>
    </reaction>
</comment>
<evidence type="ECO:0000256" key="4">
    <source>
        <dbReference type="ARBA" id="ARBA00022741"/>
    </source>
</evidence>
<comment type="caution">
    <text evidence="11">The sequence shown here is derived from an EMBL/GenBank/DDBJ whole genome shotgun (WGS) entry which is preliminary data.</text>
</comment>
<sequence>FKAFDEVDGIEVAWNQVRIDDVLQSPEDLEKLYSEVHLLKSLKHDNIIKFCNSWVDDKKKTVNMITELFTSGNLRQYRKKHKNVDMKAIKNWARQILRGLVYLHSHNPPIIHRDIKCDNIFVNGNHGEVKIGDLGLAIVMQQPTARSVIGTPEFMAPELYEEEYNELVDIYSFGMCMLEMVTFDYPYSECKNPAQIYKKVTSGIKPASLSKVSDYQIREFIEKCLVPASERSSAKELLQDQFLQVENPKEPIRDPLQLPDPSPRANGLLKSGPLSMDIDTDYKQQSLSACTESINGSNHCPILEFQRTNMNNEFRLKGKKNDDNSVSLTLRIADFYGKLSIWPSEEYTLSLYLDTDTALSVASEMVEQLDLADHDVEFIAELIDYLIMKLLPGWKPHLITPQDVFSSLNTSPQEGGVQAEVQTEEGSGCNNPDSSVCHGECNSSPNLANFEDQHSQASIASEILVEDASTKTDKAAEFVDCNIKGSCKGLSGSFLRDACYDVFRLQQIDSNDSEDIMNEFAKNSELSMPVQSGVSNVMSLTSSCSSLADKDIDIELKLELEAIDSQYQHWFQELSRMREEALEATKRRWIAKKKLAGQ</sequence>
<keyword evidence="2" id="KW-0723">Serine/threonine-protein kinase</keyword>
<dbReference type="Pfam" id="PF00069">
    <property type="entry name" value="Pkinase"/>
    <property type="match status" value="1"/>
</dbReference>
<evidence type="ECO:0000256" key="9">
    <source>
        <dbReference type="SAM" id="MobiDB-lite"/>
    </source>
</evidence>
<dbReference type="CDD" id="cd13983">
    <property type="entry name" value="STKc_WNK"/>
    <property type="match status" value="1"/>
</dbReference>
<dbReference type="PROSITE" id="PS00108">
    <property type="entry name" value="PROTEIN_KINASE_ST"/>
    <property type="match status" value="1"/>
</dbReference>
<keyword evidence="12" id="KW-1185">Reference proteome</keyword>
<dbReference type="EMBL" id="PKMF04000531">
    <property type="protein sequence ID" value="KAK7826981.1"/>
    <property type="molecule type" value="Genomic_DNA"/>
</dbReference>
<keyword evidence="5 11" id="KW-0418">Kinase</keyword>
<dbReference type="InterPro" id="IPR008271">
    <property type="entry name" value="Ser/Thr_kinase_AS"/>
</dbReference>
<dbReference type="InterPro" id="IPR011009">
    <property type="entry name" value="Kinase-like_dom_sf"/>
</dbReference>
<dbReference type="InterPro" id="IPR000719">
    <property type="entry name" value="Prot_kinase_dom"/>
</dbReference>
<evidence type="ECO:0000313" key="11">
    <source>
        <dbReference type="EMBL" id="KAK7826981.1"/>
    </source>
</evidence>
<dbReference type="Proteomes" id="UP000237347">
    <property type="component" value="Unassembled WGS sequence"/>
</dbReference>
<name>A0AAW0JKY5_QUESU</name>
<evidence type="ECO:0000256" key="3">
    <source>
        <dbReference type="ARBA" id="ARBA00022679"/>
    </source>
</evidence>
<protein>
    <recommendedName>
        <fullName evidence="1">non-specific serine/threonine protein kinase</fullName>
        <ecNumber evidence="1">2.7.11.1</ecNumber>
    </recommendedName>
</protein>
<evidence type="ECO:0000256" key="1">
    <source>
        <dbReference type="ARBA" id="ARBA00012513"/>
    </source>
</evidence>
<proteinExistence type="predicted"/>
<evidence type="ECO:0000259" key="10">
    <source>
        <dbReference type="PROSITE" id="PS50011"/>
    </source>
</evidence>
<dbReference type="PROSITE" id="PS50011">
    <property type="entry name" value="PROTEIN_KINASE_DOM"/>
    <property type="match status" value="1"/>
</dbReference>
<feature type="non-terminal residue" evidence="11">
    <location>
        <position position="1"/>
    </location>
</feature>
<dbReference type="SUPFAM" id="SSF56112">
    <property type="entry name" value="Protein kinase-like (PK-like)"/>
    <property type="match status" value="1"/>
</dbReference>
<dbReference type="PANTHER" id="PTHR13902">
    <property type="entry name" value="SERINE/THREONINE-PROTEIN KINASE WNK WITH NO LYSINE -RELATED"/>
    <property type="match status" value="1"/>
</dbReference>
<keyword evidence="6" id="KW-0067">ATP-binding</keyword>
<dbReference type="FunFam" id="1.10.510.10:FF:000046">
    <property type="entry name" value="probable serine/threonine-protein kinase WNK9"/>
    <property type="match status" value="1"/>
</dbReference>
<dbReference type="GO" id="GO:0005524">
    <property type="term" value="F:ATP binding"/>
    <property type="evidence" value="ECO:0007669"/>
    <property type="project" value="UniProtKB-KW"/>
</dbReference>
<feature type="domain" description="Protein kinase" evidence="10">
    <location>
        <begin position="1"/>
        <end position="243"/>
    </location>
</feature>
<evidence type="ECO:0000256" key="8">
    <source>
        <dbReference type="ARBA" id="ARBA00048679"/>
    </source>
</evidence>
<dbReference type="EC" id="2.7.11.1" evidence="1"/>
<keyword evidence="4" id="KW-0547">Nucleotide-binding</keyword>
<comment type="catalytic activity">
    <reaction evidence="8">
        <text>L-seryl-[protein] + ATP = O-phospho-L-seryl-[protein] + ADP + H(+)</text>
        <dbReference type="Rhea" id="RHEA:17989"/>
        <dbReference type="Rhea" id="RHEA-COMP:9863"/>
        <dbReference type="Rhea" id="RHEA-COMP:11604"/>
        <dbReference type="ChEBI" id="CHEBI:15378"/>
        <dbReference type="ChEBI" id="CHEBI:29999"/>
        <dbReference type="ChEBI" id="CHEBI:30616"/>
        <dbReference type="ChEBI" id="CHEBI:83421"/>
        <dbReference type="ChEBI" id="CHEBI:456216"/>
        <dbReference type="EC" id="2.7.11.1"/>
    </reaction>
</comment>
<dbReference type="Gene3D" id="3.30.200.20">
    <property type="entry name" value="Phosphorylase Kinase, domain 1"/>
    <property type="match status" value="1"/>
</dbReference>
<dbReference type="AlphaFoldDB" id="A0AAW0JKY5"/>
<evidence type="ECO:0000256" key="5">
    <source>
        <dbReference type="ARBA" id="ARBA00022777"/>
    </source>
</evidence>
<dbReference type="SMART" id="SM00220">
    <property type="entry name" value="S_TKc"/>
    <property type="match status" value="1"/>
</dbReference>
<evidence type="ECO:0000256" key="7">
    <source>
        <dbReference type="ARBA" id="ARBA00047899"/>
    </source>
</evidence>
<keyword evidence="3" id="KW-0808">Transferase</keyword>
<dbReference type="FunFam" id="3.30.200.20:FF:000075">
    <property type="entry name" value="Probable serine/threonine-protein kinase WNK1"/>
    <property type="match status" value="1"/>
</dbReference>
<feature type="region of interest" description="Disordered" evidence="9">
    <location>
        <begin position="249"/>
        <end position="270"/>
    </location>
</feature>